<evidence type="ECO:0000256" key="4">
    <source>
        <dbReference type="RuleBase" id="RU004417"/>
    </source>
</evidence>
<keyword evidence="7" id="KW-1185">Reference proteome</keyword>
<dbReference type="InterPro" id="IPR016211">
    <property type="entry name" value="Glu/Phe/Leu/Val/Trp_DH_bac/arc"/>
</dbReference>
<dbReference type="Pfam" id="PF02812">
    <property type="entry name" value="ELFV_dehydrog_N"/>
    <property type="match status" value="1"/>
</dbReference>
<dbReference type="SUPFAM" id="SSF51735">
    <property type="entry name" value="NAD(P)-binding Rossmann-fold domains"/>
    <property type="match status" value="1"/>
</dbReference>
<evidence type="ECO:0000256" key="2">
    <source>
        <dbReference type="ARBA" id="ARBA00023002"/>
    </source>
</evidence>
<name>A0AAD5TWM3_9FUNG</name>
<reference evidence="6" key="1">
    <citation type="submission" date="2020-05" db="EMBL/GenBank/DDBJ databases">
        <title>Phylogenomic resolution of chytrid fungi.</title>
        <authorList>
            <person name="Stajich J.E."/>
            <person name="Amses K."/>
            <person name="Simmons R."/>
            <person name="Seto K."/>
            <person name="Myers J."/>
            <person name="Bonds A."/>
            <person name="Quandt C.A."/>
            <person name="Barry K."/>
            <person name="Liu P."/>
            <person name="Grigoriev I."/>
            <person name="Longcore J.E."/>
            <person name="James T.Y."/>
        </authorList>
    </citation>
    <scope>NUCLEOTIDE SEQUENCE</scope>
    <source>
        <strain evidence="6">JEL0476</strain>
    </source>
</reference>
<protein>
    <recommendedName>
        <fullName evidence="5">Glutamate/phenylalanine/leucine/valine/L-tryptophan dehydrogenase C-terminal domain-containing protein</fullName>
    </recommendedName>
</protein>
<dbReference type="GO" id="GO:0016639">
    <property type="term" value="F:oxidoreductase activity, acting on the CH-NH2 group of donors, NAD or NADP as acceptor"/>
    <property type="evidence" value="ECO:0007669"/>
    <property type="project" value="InterPro"/>
</dbReference>
<sequence>MVMKVFLCKLERTVILYNLLLFIGPIGINKKNKIKLNLCYRGPGAGGVRNWVYDNMLNFFEDGLRLSKGMTHKNALAGIWWGGAKGVMARNSGKGLQTFDSKEERKTVYAEYGDLMTSLKGCYHTAEDVGTNTEDMRNVFSRTRFTTCIPADVGGSGNPSVPTALGVSIGIEAAFNYLNRKLVDATIAVQGTGHVGKPLIKFLFSKGVKKIIATDIDEHRKEDILKEFKDFNFELRIVKKDDNSILFEDVDCVAPCATGGTLNSETIPKIKAKIVCGAANNQLLNFSTDDVLLKKRNILYVPGNGTLRNDPNIEKHLGRTWENSIYLLCLKVFKESENNDKETTNTISLKIADKKSFEVNPIYGHRGKVIIDALRKESTSVLEGTSAKL</sequence>
<dbReference type="Pfam" id="PF00208">
    <property type="entry name" value="ELFV_dehydrog"/>
    <property type="match status" value="1"/>
</dbReference>
<dbReference type="InterPro" id="IPR046346">
    <property type="entry name" value="Aminoacid_DH-like_N_sf"/>
</dbReference>
<evidence type="ECO:0000256" key="1">
    <source>
        <dbReference type="ARBA" id="ARBA00006382"/>
    </source>
</evidence>
<dbReference type="Gene3D" id="3.40.50.720">
    <property type="entry name" value="NAD(P)-binding Rossmann-like Domain"/>
    <property type="match status" value="1"/>
</dbReference>
<dbReference type="SMART" id="SM00839">
    <property type="entry name" value="ELFV_dehydrog"/>
    <property type="match status" value="1"/>
</dbReference>
<dbReference type="InterPro" id="IPR006096">
    <property type="entry name" value="Glu/Leu/Phe/Val/Trp_DH_C"/>
</dbReference>
<gene>
    <name evidence="6" type="ORF">HK099_007917</name>
</gene>
<dbReference type="Gene3D" id="3.40.50.10860">
    <property type="entry name" value="Leucine Dehydrogenase, chain A, domain 1"/>
    <property type="match status" value="1"/>
</dbReference>
<dbReference type="PRINTS" id="PR00082">
    <property type="entry name" value="GLFDHDRGNASE"/>
</dbReference>
<dbReference type="PANTHER" id="PTHR42722">
    <property type="entry name" value="LEUCINE DEHYDROGENASE"/>
    <property type="match status" value="1"/>
</dbReference>
<dbReference type="PANTHER" id="PTHR42722:SF1">
    <property type="entry name" value="VALINE DEHYDROGENASE"/>
    <property type="match status" value="1"/>
</dbReference>
<dbReference type="PIRSF" id="PIRSF000188">
    <property type="entry name" value="Phe_leu_dh"/>
    <property type="match status" value="1"/>
</dbReference>
<dbReference type="Proteomes" id="UP001211065">
    <property type="component" value="Unassembled WGS sequence"/>
</dbReference>
<evidence type="ECO:0000313" key="7">
    <source>
        <dbReference type="Proteomes" id="UP001211065"/>
    </source>
</evidence>
<comment type="similarity">
    <text evidence="1 4">Belongs to the Glu/Leu/Phe/Val dehydrogenases family.</text>
</comment>
<feature type="domain" description="Glutamate/phenylalanine/leucine/valine/L-tryptophan dehydrogenase C-terminal" evidence="5">
    <location>
        <begin position="157"/>
        <end position="364"/>
    </location>
</feature>
<proteinExistence type="inferred from homology"/>
<dbReference type="InterPro" id="IPR006095">
    <property type="entry name" value="Glu/Leu/Phe/Val/Trp_DH"/>
</dbReference>
<keyword evidence="2 4" id="KW-0560">Oxidoreductase</keyword>
<keyword evidence="3" id="KW-0520">NAD</keyword>
<dbReference type="EMBL" id="JADGJW010000812">
    <property type="protein sequence ID" value="KAJ3211814.1"/>
    <property type="molecule type" value="Genomic_DNA"/>
</dbReference>
<dbReference type="InterPro" id="IPR006097">
    <property type="entry name" value="Glu/Leu/Phe/Val/Trp_DH_dimer"/>
</dbReference>
<accession>A0AAD5TWM3</accession>
<evidence type="ECO:0000259" key="5">
    <source>
        <dbReference type="SMART" id="SM00839"/>
    </source>
</evidence>
<evidence type="ECO:0000313" key="6">
    <source>
        <dbReference type="EMBL" id="KAJ3211814.1"/>
    </source>
</evidence>
<dbReference type="AlphaFoldDB" id="A0AAD5TWM3"/>
<comment type="caution">
    <text evidence="6">The sequence shown here is derived from an EMBL/GenBank/DDBJ whole genome shotgun (WGS) entry which is preliminary data.</text>
</comment>
<dbReference type="InterPro" id="IPR036291">
    <property type="entry name" value="NAD(P)-bd_dom_sf"/>
</dbReference>
<dbReference type="SUPFAM" id="SSF53223">
    <property type="entry name" value="Aminoacid dehydrogenase-like, N-terminal domain"/>
    <property type="match status" value="1"/>
</dbReference>
<evidence type="ECO:0000256" key="3">
    <source>
        <dbReference type="ARBA" id="ARBA00023027"/>
    </source>
</evidence>
<dbReference type="GO" id="GO:0006520">
    <property type="term" value="P:amino acid metabolic process"/>
    <property type="evidence" value="ECO:0007669"/>
    <property type="project" value="InterPro"/>
</dbReference>
<organism evidence="6 7">
    <name type="scientific">Clydaea vesicula</name>
    <dbReference type="NCBI Taxonomy" id="447962"/>
    <lineage>
        <taxon>Eukaryota</taxon>
        <taxon>Fungi</taxon>
        <taxon>Fungi incertae sedis</taxon>
        <taxon>Chytridiomycota</taxon>
        <taxon>Chytridiomycota incertae sedis</taxon>
        <taxon>Chytridiomycetes</taxon>
        <taxon>Lobulomycetales</taxon>
        <taxon>Lobulomycetaceae</taxon>
        <taxon>Clydaea</taxon>
    </lineage>
</organism>